<dbReference type="InterPro" id="IPR024953">
    <property type="entry name" value="PP_kinase_middle"/>
</dbReference>
<keyword evidence="6" id="KW-0479">Metal-binding</keyword>
<dbReference type="EC" id="2.7.4.1" evidence="6 7"/>
<evidence type="ECO:0000259" key="10">
    <source>
        <dbReference type="Pfam" id="PF13090"/>
    </source>
</evidence>
<keyword evidence="5 6" id="KW-0067">ATP-binding</keyword>
<keyword evidence="2 6" id="KW-0808">Transferase</keyword>
<dbReference type="GO" id="GO:0006799">
    <property type="term" value="P:polyphosphate biosynthetic process"/>
    <property type="evidence" value="ECO:0007669"/>
    <property type="project" value="UniProtKB-UniRule"/>
</dbReference>
<keyword evidence="4 6" id="KW-0418">Kinase</keyword>
<keyword evidence="13" id="KW-1185">Reference proteome</keyword>
<evidence type="ECO:0000313" key="13">
    <source>
        <dbReference type="Proteomes" id="UP000191680"/>
    </source>
</evidence>
<dbReference type="GO" id="GO:0005524">
    <property type="term" value="F:ATP binding"/>
    <property type="evidence" value="ECO:0007669"/>
    <property type="project" value="UniProtKB-KW"/>
</dbReference>
<dbReference type="EMBL" id="MTBC01000003">
    <property type="protein sequence ID" value="OQD43242.1"/>
    <property type="molecule type" value="Genomic_DNA"/>
</dbReference>
<evidence type="ECO:0000259" key="9">
    <source>
        <dbReference type="Pfam" id="PF13089"/>
    </source>
</evidence>
<evidence type="ECO:0000256" key="3">
    <source>
        <dbReference type="ARBA" id="ARBA00022741"/>
    </source>
</evidence>
<feature type="domain" description="Polyphosphate kinase C-terminal" evidence="11">
    <location>
        <begin position="317"/>
        <end position="479"/>
    </location>
</feature>
<dbReference type="Pfam" id="PF13090">
    <property type="entry name" value="PP_kinase_C"/>
    <property type="match status" value="1"/>
</dbReference>
<dbReference type="GO" id="GO:0008976">
    <property type="term" value="F:polyphosphate kinase activity"/>
    <property type="evidence" value="ECO:0007669"/>
    <property type="project" value="UniProtKB-UniRule"/>
</dbReference>
<evidence type="ECO:0000259" key="11">
    <source>
        <dbReference type="Pfam" id="PF17941"/>
    </source>
</evidence>
<comment type="function">
    <text evidence="6 7">Catalyzes the reversible transfer of the terminal phosphate of ATP to form a long-chain polyphosphate (polyP).</text>
</comment>
<dbReference type="Pfam" id="PF17941">
    <property type="entry name" value="PP_kinase_C_1"/>
    <property type="match status" value="1"/>
</dbReference>
<feature type="binding site" evidence="6">
    <location>
        <position position="550"/>
    </location>
    <ligand>
        <name>ATP</name>
        <dbReference type="ChEBI" id="CHEBI:30616"/>
    </ligand>
</feature>
<dbReference type="PANTHER" id="PTHR30218:SF0">
    <property type="entry name" value="POLYPHOSPHATE KINASE"/>
    <property type="match status" value="1"/>
</dbReference>
<feature type="domain" description="Polyphosphate kinase middle" evidence="8">
    <location>
        <begin position="119"/>
        <end position="290"/>
    </location>
</feature>
<proteinExistence type="inferred from homology"/>
<evidence type="ECO:0000256" key="6">
    <source>
        <dbReference type="HAMAP-Rule" id="MF_00347"/>
    </source>
</evidence>
<dbReference type="NCBIfam" id="TIGR03705">
    <property type="entry name" value="poly_P_kin"/>
    <property type="match status" value="1"/>
</dbReference>
<comment type="similarity">
    <text evidence="6 7">Belongs to the polyphosphate kinase 1 (PPK1) family.</text>
</comment>
<dbReference type="InterPro" id="IPR036832">
    <property type="entry name" value="PPK_N_dom_sf"/>
</dbReference>
<feature type="domain" description="Polyphosphate kinase N-terminal" evidence="9">
    <location>
        <begin position="8"/>
        <end position="110"/>
    </location>
</feature>
<dbReference type="CDD" id="cd09164">
    <property type="entry name" value="PLDc_EcPPK1_C1_like"/>
    <property type="match status" value="1"/>
</dbReference>
<protein>
    <recommendedName>
        <fullName evidence="6 7">Polyphosphate kinase</fullName>
        <ecNumber evidence="6 7">2.7.4.1</ecNumber>
    </recommendedName>
    <alternativeName>
        <fullName evidence="6">ATP-polyphosphate phosphotransferase</fullName>
    </alternativeName>
    <alternativeName>
        <fullName evidence="6">Polyphosphoric acid kinase</fullName>
    </alternativeName>
</protein>
<feature type="binding site" evidence="6">
    <location>
        <position position="44"/>
    </location>
    <ligand>
        <name>ATP</name>
        <dbReference type="ChEBI" id="CHEBI:30616"/>
    </ligand>
</feature>
<comment type="caution">
    <text evidence="12">The sequence shown here is derived from an EMBL/GenBank/DDBJ whole genome shotgun (WGS) entry which is preliminary data.</text>
</comment>
<dbReference type="InterPro" id="IPR025198">
    <property type="entry name" value="PPK_N_dom"/>
</dbReference>
<dbReference type="GO" id="GO:0046872">
    <property type="term" value="F:metal ion binding"/>
    <property type="evidence" value="ECO:0007669"/>
    <property type="project" value="UniProtKB-KW"/>
</dbReference>
<evidence type="ECO:0000256" key="5">
    <source>
        <dbReference type="ARBA" id="ARBA00022840"/>
    </source>
</evidence>
<dbReference type="AlphaFoldDB" id="A0A1V6LSV7"/>
<evidence type="ECO:0000259" key="8">
    <source>
        <dbReference type="Pfam" id="PF02503"/>
    </source>
</evidence>
<evidence type="ECO:0000256" key="7">
    <source>
        <dbReference type="RuleBase" id="RU003800"/>
    </source>
</evidence>
<keyword evidence="6" id="KW-0460">Magnesium</keyword>
<accession>A0A1V6LSV7</accession>
<dbReference type="InterPro" id="IPR025200">
    <property type="entry name" value="PPK_C_dom2"/>
</dbReference>
<dbReference type="PANTHER" id="PTHR30218">
    <property type="entry name" value="POLYPHOSPHATE KINASE"/>
    <property type="match status" value="1"/>
</dbReference>
<dbReference type="SUPFAM" id="SSF56024">
    <property type="entry name" value="Phospholipase D/nuclease"/>
    <property type="match status" value="2"/>
</dbReference>
<organism evidence="12 13">
    <name type="scientific">Croceivirga radicis</name>
    <dbReference type="NCBI Taxonomy" id="1929488"/>
    <lineage>
        <taxon>Bacteria</taxon>
        <taxon>Pseudomonadati</taxon>
        <taxon>Bacteroidota</taxon>
        <taxon>Flavobacteriia</taxon>
        <taxon>Flavobacteriales</taxon>
        <taxon>Flavobacteriaceae</taxon>
        <taxon>Croceivirga</taxon>
    </lineage>
</organism>
<evidence type="ECO:0000256" key="1">
    <source>
        <dbReference type="ARBA" id="ARBA00022553"/>
    </source>
</evidence>
<gene>
    <name evidence="6" type="primary">ppk</name>
    <name evidence="12" type="ORF">BUL40_05235</name>
</gene>
<feature type="active site" description="Phosphohistidine intermediate" evidence="6">
    <location>
        <position position="421"/>
    </location>
</feature>
<dbReference type="Pfam" id="PF13089">
    <property type="entry name" value="PP_kinase_N"/>
    <property type="match status" value="1"/>
</dbReference>
<sequence length="679" mass="78190">MKKQPLKHRDINWLYFNERVLLEAQCKDTPLLERLKFLAIFSSNLDEFFKVRVSQLRQLKDVEKSLRRKLALKGNKTLKQILSTVAEQQRLFGKVIEETLTELRDKGVFLREIQELDPEQHRFLQELFNREIKEQCQLLDFSNPRLIKDGALYLVIETASLPLQIVEIPSKQIGRFIALPGIQHNYIYLDNVVRLFLSELIPNEKVLGSYSIKISRDAELYLDDDYTDTQLVEKIYDSLGQRKSGQPTRLLFDAAMPAAMQQQIQKALDLGPVDMVAGGRYHNLSDFFEFDIESAGPELKYNPLEPLPHPVLSTCKDMFKAIQGKDQLVHFPYQQFDTVERFIAQAAQDDKVNSIKISLYRIAKTSALTDSILKALENGKEVLLFVEAQARFDEANNIKWGRTFEDAGAKVLYSVPNIKVHSKIALVTRIVNEQVEHYAYIGTGNFNAKTARIYCDHGLFTAHNKITSELNQVFEVLERKLIIPKTKKLLVSPFSTRNTFMELIQNEITNAEKGLPARITAKMNSLEDTKMITAIEAASKAGVEVRLLVRGFCRLIPKEPHEVKGKEKPIYITSIIDRFLEHGRIYLFENGGKEKMYIGSADWMTRNLDRRIEVLTPILDKDVFEELKDILQLQMADNFKARVLDANDTNRKVQVDTDRSIRSQYAIYNYLKNKYNAES</sequence>
<reference evidence="12 13" key="1">
    <citation type="submission" date="2016-12" db="EMBL/GenBank/DDBJ databases">
        <authorList>
            <person name="Song W.-J."/>
            <person name="Kurnit D.M."/>
        </authorList>
    </citation>
    <scope>NUCLEOTIDE SEQUENCE [LARGE SCALE GENOMIC DNA]</scope>
    <source>
        <strain evidence="12 13">HSG9</strain>
    </source>
</reference>
<dbReference type="OrthoDB" id="9761456at2"/>
<evidence type="ECO:0000256" key="4">
    <source>
        <dbReference type="ARBA" id="ARBA00022777"/>
    </source>
</evidence>
<dbReference type="InterPro" id="IPR036830">
    <property type="entry name" value="PP_kinase_middle_dom_sf"/>
</dbReference>
<comment type="PTM">
    <text evidence="6 7">An intermediate of this reaction is the autophosphorylated ppk in which a phosphate is covalently linked to a histidine residue through a N-P bond.</text>
</comment>
<feature type="binding site" evidence="6">
    <location>
        <position position="361"/>
    </location>
    <ligand>
        <name>Mg(2+)</name>
        <dbReference type="ChEBI" id="CHEBI:18420"/>
    </ligand>
</feature>
<evidence type="ECO:0000256" key="2">
    <source>
        <dbReference type="ARBA" id="ARBA00022679"/>
    </source>
</evidence>
<dbReference type="InterPro" id="IPR041108">
    <property type="entry name" value="PP_kinase_C_1"/>
</dbReference>
<feature type="binding site" evidence="6">
    <location>
        <position position="391"/>
    </location>
    <ligand>
        <name>Mg(2+)</name>
        <dbReference type="ChEBI" id="CHEBI:18420"/>
    </ligand>
</feature>
<dbReference type="SUPFAM" id="SSF140356">
    <property type="entry name" value="PPK N-terminal domain-like"/>
    <property type="match status" value="1"/>
</dbReference>
<feature type="domain" description="Polyphosphate kinase C-terminal" evidence="10">
    <location>
        <begin position="489"/>
        <end position="664"/>
    </location>
</feature>
<dbReference type="Gene3D" id="3.30.1840.10">
    <property type="entry name" value="Polyphosphate kinase middle domain"/>
    <property type="match status" value="1"/>
</dbReference>
<dbReference type="NCBIfam" id="NF003917">
    <property type="entry name" value="PRK05443.1-1"/>
    <property type="match status" value="1"/>
</dbReference>
<comment type="catalytic activity">
    <reaction evidence="6 7">
        <text>[phosphate](n) + ATP = [phosphate](n+1) + ADP</text>
        <dbReference type="Rhea" id="RHEA:19573"/>
        <dbReference type="Rhea" id="RHEA-COMP:9859"/>
        <dbReference type="Rhea" id="RHEA-COMP:14280"/>
        <dbReference type="ChEBI" id="CHEBI:16838"/>
        <dbReference type="ChEBI" id="CHEBI:30616"/>
        <dbReference type="ChEBI" id="CHEBI:456216"/>
        <dbReference type="EC" id="2.7.4.1"/>
    </reaction>
</comment>
<dbReference type="RefSeq" id="WP_080318366.1">
    <property type="nucleotide sequence ID" value="NZ_MTBC01000003.1"/>
</dbReference>
<dbReference type="PIRSF" id="PIRSF015589">
    <property type="entry name" value="PP_kinase"/>
    <property type="match status" value="1"/>
</dbReference>
<feature type="binding site" evidence="6">
    <location>
        <position position="582"/>
    </location>
    <ligand>
        <name>ATP</name>
        <dbReference type="ChEBI" id="CHEBI:30616"/>
    </ligand>
</feature>
<feature type="binding site" evidence="6">
    <location>
        <position position="454"/>
    </location>
    <ligand>
        <name>ATP</name>
        <dbReference type="ChEBI" id="CHEBI:30616"/>
    </ligand>
</feature>
<dbReference type="GO" id="GO:0009358">
    <property type="term" value="C:polyphosphate kinase complex"/>
    <property type="evidence" value="ECO:0007669"/>
    <property type="project" value="InterPro"/>
</dbReference>
<dbReference type="HAMAP" id="MF_00347">
    <property type="entry name" value="Polyphosphate_kinase"/>
    <property type="match status" value="1"/>
</dbReference>
<dbReference type="SUPFAM" id="SSF143724">
    <property type="entry name" value="PHP14-like"/>
    <property type="match status" value="1"/>
</dbReference>
<dbReference type="Proteomes" id="UP000191680">
    <property type="component" value="Unassembled WGS sequence"/>
</dbReference>
<name>A0A1V6LSV7_9FLAO</name>
<dbReference type="InterPro" id="IPR003414">
    <property type="entry name" value="PP_kinase"/>
</dbReference>
<evidence type="ECO:0000313" key="12">
    <source>
        <dbReference type="EMBL" id="OQD43242.1"/>
    </source>
</evidence>
<dbReference type="Gene3D" id="3.30.870.10">
    <property type="entry name" value="Endonuclease Chain A"/>
    <property type="match status" value="2"/>
</dbReference>
<comment type="cofactor">
    <cofactor evidence="6">
        <name>Mg(2+)</name>
        <dbReference type="ChEBI" id="CHEBI:18420"/>
    </cofactor>
</comment>
<keyword evidence="1 6" id="KW-0597">Phosphoprotein</keyword>
<dbReference type="Gene3D" id="1.20.58.310">
    <property type="entry name" value="Polyphosphate kinase N-terminal domain"/>
    <property type="match status" value="1"/>
</dbReference>
<dbReference type="Pfam" id="PF02503">
    <property type="entry name" value="PP_kinase"/>
    <property type="match status" value="1"/>
</dbReference>
<keyword evidence="3 6" id="KW-0547">Nucleotide-binding</keyword>